<dbReference type="STRING" id="694427.Palpr_1928"/>
<dbReference type="eggNOG" id="COG1013">
    <property type="taxonomic scope" value="Bacteria"/>
</dbReference>
<evidence type="ECO:0000256" key="1">
    <source>
        <dbReference type="ARBA" id="ARBA00023002"/>
    </source>
</evidence>
<proteinExistence type="predicted"/>
<reference evidence="3 4" key="2">
    <citation type="journal article" date="2011" name="Stand. Genomic Sci.">
        <title>Complete genome sequence of Paludibacter propionicigenes type strain (WB4).</title>
        <authorList>
            <person name="Gronow S."/>
            <person name="Munk C."/>
            <person name="Lapidus A."/>
            <person name="Nolan M."/>
            <person name="Lucas S."/>
            <person name="Hammon N."/>
            <person name="Deshpande S."/>
            <person name="Cheng J.F."/>
            <person name="Tapia R."/>
            <person name="Han C."/>
            <person name="Goodwin L."/>
            <person name="Pitluck S."/>
            <person name="Liolios K."/>
            <person name="Ivanova N."/>
            <person name="Mavromatis K."/>
            <person name="Mikhailova N."/>
            <person name="Pati A."/>
            <person name="Chen A."/>
            <person name="Palaniappan K."/>
            <person name="Land M."/>
            <person name="Hauser L."/>
            <person name="Chang Y.J."/>
            <person name="Jeffries C.D."/>
            <person name="Brambilla E."/>
            <person name="Rohde M."/>
            <person name="Goker M."/>
            <person name="Detter J.C."/>
            <person name="Woyke T."/>
            <person name="Bristow J."/>
            <person name="Eisen J.A."/>
            <person name="Markowitz V."/>
            <person name="Hugenholtz P."/>
            <person name="Kyrpides N.C."/>
            <person name="Klenk H.P."/>
        </authorList>
    </citation>
    <scope>NUCLEOTIDE SEQUENCE [LARGE SCALE GENOMIC DNA]</scope>
    <source>
        <strain evidence="4">DSM 17365 / JCM 13257 / WB4</strain>
    </source>
</reference>
<evidence type="ECO:0000313" key="3">
    <source>
        <dbReference type="EMBL" id="ADQ80067.1"/>
    </source>
</evidence>
<feature type="domain" description="Thiamine pyrophosphate enzyme TPP-binding" evidence="2">
    <location>
        <begin position="57"/>
        <end position="204"/>
    </location>
</feature>
<dbReference type="GO" id="GO:0047553">
    <property type="term" value="F:2-oxoglutarate synthase activity"/>
    <property type="evidence" value="ECO:0007669"/>
    <property type="project" value="UniProtKB-EC"/>
</dbReference>
<dbReference type="GO" id="GO:0045333">
    <property type="term" value="P:cellular respiration"/>
    <property type="evidence" value="ECO:0007669"/>
    <property type="project" value="UniProtKB-ARBA"/>
</dbReference>
<dbReference type="AlphaFoldDB" id="E4T5S3"/>
<dbReference type="EC" id="1.2.7.3" evidence="3"/>
<dbReference type="InterPro" id="IPR051457">
    <property type="entry name" value="2-oxoacid:Fd_oxidoreductase"/>
</dbReference>
<name>E4T5S3_PALPW</name>
<dbReference type="InterPro" id="IPR029061">
    <property type="entry name" value="THDP-binding"/>
</dbReference>
<reference key="1">
    <citation type="submission" date="2010-11" db="EMBL/GenBank/DDBJ databases">
        <title>The complete genome of Paludibacter propionicigenes DSM 17365.</title>
        <authorList>
            <consortium name="US DOE Joint Genome Institute (JGI-PGF)"/>
            <person name="Lucas S."/>
            <person name="Copeland A."/>
            <person name="Lapidus A."/>
            <person name="Bruce D."/>
            <person name="Goodwin L."/>
            <person name="Pitluck S."/>
            <person name="Kyrpides N."/>
            <person name="Mavromatis K."/>
            <person name="Ivanova N."/>
            <person name="Munk A.C."/>
            <person name="Brettin T."/>
            <person name="Detter J.C."/>
            <person name="Han C."/>
            <person name="Tapia R."/>
            <person name="Land M."/>
            <person name="Hauser L."/>
            <person name="Markowitz V."/>
            <person name="Cheng J.-F."/>
            <person name="Hugenholtz P."/>
            <person name="Woyke T."/>
            <person name="Wu D."/>
            <person name="Gronow S."/>
            <person name="Wellnitz S."/>
            <person name="Brambilla E."/>
            <person name="Klenk H.-P."/>
            <person name="Eisen J.A."/>
        </authorList>
    </citation>
    <scope>NUCLEOTIDE SEQUENCE</scope>
    <source>
        <strain>WB4</strain>
    </source>
</reference>
<dbReference type="PANTHER" id="PTHR48084:SF4">
    <property type="entry name" value="2-OXOGLUTARATE OXIDOREDUCTASE SUBUNIT KORB"/>
    <property type="match status" value="1"/>
</dbReference>
<dbReference type="CDD" id="cd03375">
    <property type="entry name" value="TPP_OGFOR"/>
    <property type="match status" value="1"/>
</dbReference>
<dbReference type="SUPFAM" id="SSF52518">
    <property type="entry name" value="Thiamin diphosphate-binding fold (THDP-binding)"/>
    <property type="match status" value="1"/>
</dbReference>
<evidence type="ECO:0000259" key="2">
    <source>
        <dbReference type="Pfam" id="PF02775"/>
    </source>
</evidence>
<dbReference type="Pfam" id="PF02775">
    <property type="entry name" value="TPP_enzyme_C"/>
    <property type="match status" value="1"/>
</dbReference>
<dbReference type="HOGENOM" id="CLU_048564_1_0_10"/>
<dbReference type="GO" id="GO:0044281">
    <property type="term" value="P:small molecule metabolic process"/>
    <property type="evidence" value="ECO:0007669"/>
    <property type="project" value="UniProtKB-ARBA"/>
</dbReference>
<dbReference type="KEGG" id="ppn:Palpr_1928"/>
<dbReference type="RefSeq" id="WP_013445436.1">
    <property type="nucleotide sequence ID" value="NC_014734.1"/>
</dbReference>
<dbReference type="Proteomes" id="UP000008718">
    <property type="component" value="Chromosome"/>
</dbReference>
<gene>
    <name evidence="3" type="ordered locus">Palpr_1928</name>
</gene>
<accession>E4T5S3</accession>
<dbReference type="GO" id="GO:0030976">
    <property type="term" value="F:thiamine pyrophosphate binding"/>
    <property type="evidence" value="ECO:0007669"/>
    <property type="project" value="InterPro"/>
</dbReference>
<keyword evidence="1 3" id="KW-0560">Oxidoreductase</keyword>
<dbReference type="Gene3D" id="3.40.50.970">
    <property type="match status" value="1"/>
</dbReference>
<sequence length="341" mass="37510">METTQSTKIQYTAKDFKSDQYVRWCPGCGDYAVLNSLQKVMADLGVAPHDIAVISGIGCSSRLPYYTSSYGFHTIHGRGAAVATGVKVANPKLTVWQITGDGDCLAIGGNHFIHSVRRNVDLNVLLFNNQIYGLTKGQYSPTTKKGFVTKSSPFGTVERPFRPAELTFGARGTFFARLLDVDLKTSQQCMIAAAKHKGTSVVECLVNCVIFNDGAHGWLSEKETRTDRTIVLEDGKPMIFGKDRNKGLVLDGFNLKVVTIGENGVTENDILVHDAKCQDTTLHMKLAMMEGPEMPIALGVIRDVEEETYDEAVEAQIAEVQAKSKIKTFDELIATCEQWEM</sequence>
<protein>
    <submittedName>
        <fullName evidence="3">2-oxoglutarate synthase</fullName>
        <ecNumber evidence="3">1.2.7.3</ecNumber>
    </submittedName>
</protein>
<evidence type="ECO:0000313" key="4">
    <source>
        <dbReference type="Proteomes" id="UP000008718"/>
    </source>
</evidence>
<dbReference type="EMBL" id="CP002345">
    <property type="protein sequence ID" value="ADQ80067.1"/>
    <property type="molecule type" value="Genomic_DNA"/>
</dbReference>
<dbReference type="OrthoDB" id="9775140at2"/>
<organism evidence="3 4">
    <name type="scientific">Paludibacter propionicigenes (strain DSM 17365 / JCM 13257 / WB4)</name>
    <dbReference type="NCBI Taxonomy" id="694427"/>
    <lineage>
        <taxon>Bacteria</taxon>
        <taxon>Pseudomonadati</taxon>
        <taxon>Bacteroidota</taxon>
        <taxon>Bacteroidia</taxon>
        <taxon>Bacteroidales</taxon>
        <taxon>Paludibacteraceae</taxon>
        <taxon>Paludibacter</taxon>
    </lineage>
</organism>
<dbReference type="InterPro" id="IPR011766">
    <property type="entry name" value="TPP_enzyme_TPP-bd"/>
</dbReference>
<dbReference type="PANTHER" id="PTHR48084">
    <property type="entry name" value="2-OXOGLUTARATE OXIDOREDUCTASE SUBUNIT KORB-RELATED"/>
    <property type="match status" value="1"/>
</dbReference>
<keyword evidence="4" id="KW-1185">Reference proteome</keyword>